<gene>
    <name evidence="6" type="ORF">AB4566_06420</name>
</gene>
<comment type="caution">
    <text evidence="6">The sequence shown here is derived from an EMBL/GenBank/DDBJ whole genome shotgun (WGS) entry which is preliminary data.</text>
</comment>
<dbReference type="Gene3D" id="1.25.40.20">
    <property type="entry name" value="Ankyrin repeat-containing domain"/>
    <property type="match status" value="3"/>
</dbReference>
<dbReference type="PROSITE" id="PS50297">
    <property type="entry name" value="ANK_REP_REGION"/>
    <property type="match status" value="2"/>
</dbReference>
<dbReference type="InterPro" id="IPR011990">
    <property type="entry name" value="TPR-like_helical_dom_sf"/>
</dbReference>
<reference evidence="6 7" key="1">
    <citation type="journal article" date="2024" name="ISME J.">
        <title>Tailless and filamentous prophages are predominant in marine Vibrio.</title>
        <authorList>
            <person name="Steensen K."/>
            <person name="Seneca J."/>
            <person name="Bartlau N."/>
            <person name="Yu X.A."/>
            <person name="Hussain F.A."/>
            <person name="Polz M.F."/>
        </authorList>
    </citation>
    <scope>NUCLEOTIDE SEQUENCE [LARGE SCALE GENOMIC DNA]</scope>
    <source>
        <strain evidence="6 7">10N.222.51.A1</strain>
    </source>
</reference>
<evidence type="ECO:0000313" key="6">
    <source>
        <dbReference type="EMBL" id="MFA0567904.1"/>
    </source>
</evidence>
<protein>
    <submittedName>
        <fullName evidence="6">CHAT domain-containing protein</fullName>
    </submittedName>
</protein>
<dbReference type="Pfam" id="PF12770">
    <property type="entry name" value="CHAT"/>
    <property type="match status" value="1"/>
</dbReference>
<accession>A0ABV4NA65</accession>
<dbReference type="SUPFAM" id="SSF48452">
    <property type="entry name" value="TPR-like"/>
    <property type="match status" value="2"/>
</dbReference>
<dbReference type="RefSeq" id="WP_372265435.1">
    <property type="nucleotide sequence ID" value="NZ_JBFRUW010000017.1"/>
</dbReference>
<evidence type="ECO:0000256" key="4">
    <source>
        <dbReference type="SAM" id="Coils"/>
    </source>
</evidence>
<keyword evidence="1" id="KW-0677">Repeat</keyword>
<name>A0ABV4NA65_9VIBR</name>
<dbReference type="SMART" id="SM00248">
    <property type="entry name" value="ANK"/>
    <property type="match status" value="8"/>
</dbReference>
<feature type="repeat" description="ANK" evidence="3">
    <location>
        <begin position="294"/>
        <end position="326"/>
    </location>
</feature>
<dbReference type="Gene3D" id="1.25.40.10">
    <property type="entry name" value="Tetratricopeptide repeat domain"/>
    <property type="match status" value="3"/>
</dbReference>
<evidence type="ECO:0000256" key="2">
    <source>
        <dbReference type="ARBA" id="ARBA00023043"/>
    </source>
</evidence>
<dbReference type="InterPro" id="IPR002110">
    <property type="entry name" value="Ankyrin_rpt"/>
</dbReference>
<evidence type="ECO:0000256" key="3">
    <source>
        <dbReference type="PROSITE-ProRule" id="PRU00023"/>
    </source>
</evidence>
<dbReference type="InterPro" id="IPR036770">
    <property type="entry name" value="Ankyrin_rpt-contain_sf"/>
</dbReference>
<dbReference type="Pfam" id="PF14559">
    <property type="entry name" value="TPR_19"/>
    <property type="match status" value="1"/>
</dbReference>
<dbReference type="PROSITE" id="PS50088">
    <property type="entry name" value="ANK_REPEAT"/>
    <property type="match status" value="2"/>
</dbReference>
<keyword evidence="7" id="KW-1185">Reference proteome</keyword>
<dbReference type="PANTHER" id="PTHR24198">
    <property type="entry name" value="ANKYRIN REPEAT AND PROTEIN KINASE DOMAIN-CONTAINING PROTEIN"/>
    <property type="match status" value="1"/>
</dbReference>
<dbReference type="EMBL" id="JBFRUW010000017">
    <property type="protein sequence ID" value="MFA0567904.1"/>
    <property type="molecule type" value="Genomic_DNA"/>
</dbReference>
<dbReference type="Gene3D" id="2.130.10.10">
    <property type="entry name" value="YVTN repeat-like/Quinoprotein amine dehydrogenase"/>
    <property type="match status" value="1"/>
</dbReference>
<keyword evidence="2 3" id="KW-0040">ANK repeat</keyword>
<dbReference type="Proteomes" id="UP001570417">
    <property type="component" value="Unassembled WGS sequence"/>
</dbReference>
<feature type="domain" description="CHAT" evidence="5">
    <location>
        <begin position="2715"/>
        <end position="2978"/>
    </location>
</feature>
<dbReference type="InterPro" id="IPR015943">
    <property type="entry name" value="WD40/YVTN_repeat-like_dom_sf"/>
</dbReference>
<evidence type="ECO:0000256" key="1">
    <source>
        <dbReference type="ARBA" id="ARBA00022737"/>
    </source>
</evidence>
<dbReference type="SUPFAM" id="SSF48403">
    <property type="entry name" value="Ankyrin repeat"/>
    <property type="match status" value="2"/>
</dbReference>
<dbReference type="PANTHER" id="PTHR24198:SF165">
    <property type="entry name" value="ANKYRIN REPEAT-CONTAINING PROTEIN-RELATED"/>
    <property type="match status" value="1"/>
</dbReference>
<dbReference type="Pfam" id="PF12796">
    <property type="entry name" value="Ank_2"/>
    <property type="match status" value="1"/>
</dbReference>
<feature type="coiled-coil region" evidence="4">
    <location>
        <begin position="2544"/>
        <end position="2607"/>
    </location>
</feature>
<dbReference type="InterPro" id="IPR024983">
    <property type="entry name" value="CHAT_dom"/>
</dbReference>
<proteinExistence type="predicted"/>
<evidence type="ECO:0000313" key="7">
    <source>
        <dbReference type="Proteomes" id="UP001570417"/>
    </source>
</evidence>
<organism evidence="6 7">
    <name type="scientific">Vibrio gallaecicus</name>
    <dbReference type="NCBI Taxonomy" id="552386"/>
    <lineage>
        <taxon>Bacteria</taxon>
        <taxon>Pseudomonadati</taxon>
        <taxon>Pseudomonadota</taxon>
        <taxon>Gammaproteobacteria</taxon>
        <taxon>Vibrionales</taxon>
        <taxon>Vibrionaceae</taxon>
        <taxon>Vibrio</taxon>
    </lineage>
</organism>
<evidence type="ECO:0000259" key="5">
    <source>
        <dbReference type="Pfam" id="PF12770"/>
    </source>
</evidence>
<sequence length="2980" mass="337630">MLSWFRALLGGLLYVSLTITSVHAQWLDDLYGGNILNAEKAIIAGADVNAYDPTFETFPIFVALYSERIDSIEMLHYHGANLEQEDEYGRTVMFAALEKGDLLAAQMLQKLGASITPRESNGVTAFHYGVLSGRADIVEWVMSEGVDVNQAANDNWNVIDSIFMLEMEEVDPQIGELIHRAGLSSKTRSEEGYSLLDWAISYEHDELALKLLVQGYTPYEVIEGTSLVDWAVDSSPAVANAILQLLIDDASGKQPYHDSNYVRYQQLRYSARLNNIDVFNDQFDPLLINEVDAFGNSLLQIATSYQSKEILGILINSGADLNIESEQLDSSINLAFYGSQTFAEFFTEQCIANDRIDEYIHLARNAIAFNFPTIFYELLPLIKPEELSELDLDMFSYEEDMLATWVESALAHKNPQQSINLLRQYLPNLEQDNLFIEALKKTDVSTLNSLEHNEYLARLLAMDVDSLSESNQGSYQQNIAFLTENIEQKLSVEEINRLVENLLYGGHYSTVIDLLKVHQPQDPTYWLLSLFENKPEEGKQHLYDEIANQLVTSGAKLITDVSDESSPLILGFGHVSDVIWEGWLSQVDLNKLTESDSASLIRTAIEKSNTVIAKLIEQKQLVYQPSWNELLWRAIDKKQYPLAFSLWSQGAYSESWDSFGTPLITKLYLSSNDFAFERWVAASPVDIEVLAFVPDHQEKTLLSYVLKNNDSESYQVLVDNGLQMSVEVVGEIAQYSSAKMVLEHLPKLSTSEQQFLLQKTITANNFELVNALLEYGVDPHKKNESRRNSFDLAIDQANPQIMALLDGYYKVPDAKSTSGELFDAPHVRYWSWLNNFGDYQTLISSVERNVLSGNPHPFARHIWLTVHDNQRVLPSSFDDVDAGLVNAMGVGFKAEFLATEGKWTEAIAEYENVTLTEQDLWLVNRISGHYIDHGVLEKAWDSLEQGIKISPNFWQLNWRYFDGDWVNNEAFRTRLKTLISDIRLEGSIAVDMGERILADRAIDDVNLREIKHKWLDKTYDSRLATSLSYFYSGRDFQERSLSLLQQAVSSYPFYSNVSKMHKNLATLGRHEQLAASALLRARWYSQLLDTWADKQQRYTASAYRQSGDKGRAYDIFSSIENPDSVLLALNRAALYMTDKHYAKVVRTLEPFLTSGELGEYEWRIYIQSLSYIGETALAIDAFKNALSFISYPEARLYLEGIKQYHKANMPKQASELLELALKSHPTNVSLNQEYAKQLIKEHQADKAVELLNKISDAYPEDKSLLSALFSALVAQDTELSAKRHFFERAMQQTWNDTLLDLVADKSSDASKVWLALLESDPTNFNATLQMLEIEALKNDFDAALNWLNKAALIINSASEKNDWVWNKTWLVNRQNKRFKLPKEDLQKHLKDWESYKDNFGYLVTYHRNAAEIYFAMDDFENAGKHIKLYSELYPDSTNVYTILVQNYHNHLPNSSVYGYGYQMVKRDPYSGGKINTFARNALYWGQGTDAIALKFLNDARSRGVKVSKKLEQKALSDLGDHLAGFLSYRFDRGISSSLRYVGWFDSMREEALSGEGNIVRQRDYNGLAEVEIVLPNGEVYLQRDDPKIGKPVYMSKGASFLEIAYDERGNLTLIKSANGNSVELIYDLNDNISLMITPEVEMSFQYNANNKPIEIATKGLGSLIVEYDSAGDITRTYSEEGHKLALRITQSFQAMMSLVQSTQTAQREYRLPEINRQDDRIEKLEFDYRNAFYSDAPESTQAIFNSGLALATHLSENLTHNSSYASELLEISYETFENYQADDKWSESVAQFVRFWFETQSKTRPLGLFEEELATVQSMRVWLNRHSNNSAIKAISDSINHIAFREIQEQSWRQNSILSNTGYWYRTSLPDIEGIDLDSSEITSMLVLKNGDVLVGTQDGLILKRDNFWSWFNYDGVSRQLIRSGDKPDSAMRMNVENIVQSNSGYIYIATKGGLFVSDSEDKVVRWNGIEDDLTSEFIAHVENDDNQIWVAIDNKILQLHESKRSASIVLELDFTIDEFKRLDDEHWLVLSGENLHLVAESDQPILITAGVEFYLWRTDESTLWWWDGKVLQSREYYAGELDNVNIIADTSTLPMSQRVIGFIELNVPELGRSPVVLTDKGLGVWHKQRFHLIELPYEELRGGLSVGPIAAASNSAGDWTLLTQEGVYDFALSRSSRFDSLGKTTDLRYIEEFGMTFAATGREIYAFFEEEESIEPIRFSGVNARVLRQTSSGDLITHDGRTVVKIEVGSSGTIELFDATSEHENRKIEDIFVDTDDSIWVVAGADLFHWNEGELEHFNYYIDPKRFPSRSNMLVKVFRDLQGDLYVVASDEGHLDHQGVYLDGGLLKLGEFGFERVKKSEKPNWFTLGYTPISNDKAIVSTGRSFLLDNKGKWRSFETAGDVSYKELHDRTQMLFLGRQGVKMGSDDAWLFPSAAGVVMYQKSGWLYPDRLNQLLIEDQSFGQYGARVVHAVSVDGQGRVFVATDLGVTLYNAGGLASLLSDHDMGTQVFLASNTDIQNEISSVFLDNIPKDSEQGKLISKYHFVEDEIELLEVELDSQTDRENSIMTEIGKTENPNNKTAKQLQKELKRKERSRQRLLANLERDHTALYQMLRVDPREISALNDKLNSEQLLVQFIPTPDKLLTQVVSKEGANVFEIAVKQSELNRHISIVNYGLRQQALTLNVEVENAPFEQVRGFIKSGPTGSKGEVIQSLSWLYDKLLRPIEGLLDDKQEIYITPAGTLNYVPFSALIRSNEPSLEYAIERYPLGILPSLYHFNLIADGEESLNDMALFVSDPDGSLPGARHEVQAIESIYSDESIVLEGEDASIEELESYAFDSQVIHFATHGILDSQDPADSFLLMANNQRLGVIDISMMDLQETDLVVLSACESGIGVKGLEYASMARAFAHAKVPTVVASYWQVNDAATSELMRIFYNELKTPNQNKFVALAKAQRAMIAKQGDLADPAAWSSFAVFGKP</sequence>
<feature type="repeat" description="ANK" evidence="3">
    <location>
        <begin position="121"/>
        <end position="153"/>
    </location>
</feature>
<keyword evidence="4" id="KW-0175">Coiled coil</keyword>